<dbReference type="GeneID" id="30997842"/>
<dbReference type="RefSeq" id="XP_020075758.1">
    <property type="nucleotide sequence ID" value="XM_020223293.1"/>
</dbReference>
<dbReference type="AlphaFoldDB" id="A0A1E4RHJ4"/>
<protein>
    <submittedName>
        <fullName evidence="1">Uncharacterized protein</fullName>
    </submittedName>
</protein>
<keyword evidence="2" id="KW-1185">Reference proteome</keyword>
<reference evidence="2" key="1">
    <citation type="submission" date="2016-05" db="EMBL/GenBank/DDBJ databases">
        <title>Comparative genomics of biotechnologically important yeasts.</title>
        <authorList>
            <consortium name="DOE Joint Genome Institute"/>
            <person name="Riley R."/>
            <person name="Haridas S."/>
            <person name="Wolfe K.H."/>
            <person name="Lopes M.R."/>
            <person name="Hittinger C.T."/>
            <person name="Goker M."/>
            <person name="Salamov A."/>
            <person name="Wisecaver J."/>
            <person name="Long T.M."/>
            <person name="Aerts A.L."/>
            <person name="Barry K."/>
            <person name="Choi C."/>
            <person name="Clum A."/>
            <person name="Coughlan A.Y."/>
            <person name="Deshpande S."/>
            <person name="Douglass A.P."/>
            <person name="Hanson S.J."/>
            <person name="Klenk H.-P."/>
            <person name="Labutti K."/>
            <person name="Lapidus A."/>
            <person name="Lindquist E."/>
            <person name="Lipzen A."/>
            <person name="Meier-Kolthoff J.P."/>
            <person name="Ohm R.A."/>
            <person name="Otillar R.P."/>
            <person name="Pangilinan J."/>
            <person name="Peng Y."/>
            <person name="Rokas A."/>
            <person name="Rosa C.A."/>
            <person name="Scheuner C."/>
            <person name="Sibirny A.A."/>
            <person name="Slot J.C."/>
            <person name="Stielow J.B."/>
            <person name="Sun H."/>
            <person name="Kurtzman C.P."/>
            <person name="Blackwell M."/>
            <person name="Grigoriev I.V."/>
            <person name="Jeffries T.W."/>
        </authorList>
    </citation>
    <scope>NUCLEOTIDE SEQUENCE [LARGE SCALE GENOMIC DNA]</scope>
    <source>
        <strain evidence="2">NRRL Y-1933</strain>
    </source>
</reference>
<evidence type="ECO:0000313" key="2">
    <source>
        <dbReference type="Proteomes" id="UP000095085"/>
    </source>
</evidence>
<accession>A0A1E4RHJ4</accession>
<dbReference type="Proteomes" id="UP000095085">
    <property type="component" value="Unassembled WGS sequence"/>
</dbReference>
<dbReference type="STRING" id="984485.A0A1E4RHJ4"/>
<gene>
    <name evidence="1" type="ORF">HYPBUDRAFT_242308</name>
</gene>
<name>A0A1E4RHJ4_9ASCO</name>
<proteinExistence type="predicted"/>
<dbReference type="EMBL" id="KV454542">
    <property type="protein sequence ID" value="ODV66691.1"/>
    <property type="molecule type" value="Genomic_DNA"/>
</dbReference>
<evidence type="ECO:0000313" key="1">
    <source>
        <dbReference type="EMBL" id="ODV66691.1"/>
    </source>
</evidence>
<organism evidence="1 2">
    <name type="scientific">Hyphopichia burtonii NRRL Y-1933</name>
    <dbReference type="NCBI Taxonomy" id="984485"/>
    <lineage>
        <taxon>Eukaryota</taxon>
        <taxon>Fungi</taxon>
        <taxon>Dikarya</taxon>
        <taxon>Ascomycota</taxon>
        <taxon>Saccharomycotina</taxon>
        <taxon>Pichiomycetes</taxon>
        <taxon>Debaryomycetaceae</taxon>
        <taxon>Hyphopichia</taxon>
    </lineage>
</organism>
<sequence length="582" mass="67584">MFAKSLRLPRRCKSFGILVVRCFTSSRVVYYQSKLAQISRVIEDLVSGFESSGRKDEVNTARFQRDVLSRVKVLSHPDIQGSIPKEALQLVEGNELKVNVLLQILLCSKNQDHERIYQFIVNNLSYPLNNDLLESFVISLAYSENILAATTLLHVLFDKQSQFKLSNESWSYFLAKVCEQSNIHGALLVFNELIDNHTFYDDKTYSALLLNDIIPFLVSPNSLEQLALIFLQHENDVAIAGLRSYFQRFYSYNGHSKAYITLRICSIEAASKKEDYAGAMEHFVDLAWKFTGHRKQKTSSYNVNILKTRVFSNYRERRRNIRLGTSLDGATIPGELKTSIDHEQDAAAERLELKLFMPHEEYNVYTAPDREYVSILNGSIHVNDLPSFKELVKKNIIETRQENINLIDALLTSIRKSHSMLHLFFVSSLCELDLLEEAFSLLLNVRKYVPRVHPRVLYKDDNFMYLMKGIYERVSKSINDPTMSSLAVLEDSYYLLSKVKEFHDRLTRRKRTLDRRAFTYYISAMLLNPSLKFDQLKMELNQYFHKNNVTIYLNSLEYDKFSKVCIANHSADYLNLVKRLDF</sequence>
<dbReference type="OrthoDB" id="4093324at2759"/>